<evidence type="ECO:0000313" key="3">
    <source>
        <dbReference type="Proteomes" id="UP000824082"/>
    </source>
</evidence>
<name>A0A9D1IPH0_9FIRM</name>
<organism evidence="2 3">
    <name type="scientific">Candidatus Egerieicola faecale</name>
    <dbReference type="NCBI Taxonomy" id="2840774"/>
    <lineage>
        <taxon>Bacteria</taxon>
        <taxon>Bacillati</taxon>
        <taxon>Bacillota</taxon>
        <taxon>Clostridia</taxon>
        <taxon>Eubacteriales</taxon>
        <taxon>Oscillospiraceae</taxon>
        <taxon>Oscillospiraceae incertae sedis</taxon>
        <taxon>Candidatus Egerieicola</taxon>
    </lineage>
</organism>
<comment type="caution">
    <text evidence="2">The sequence shown here is derived from an EMBL/GenBank/DDBJ whole genome shotgun (WGS) entry which is preliminary data.</text>
</comment>
<evidence type="ECO:0000256" key="1">
    <source>
        <dbReference type="SAM" id="MobiDB-lite"/>
    </source>
</evidence>
<feature type="compositionally biased region" description="Basic and acidic residues" evidence="1">
    <location>
        <begin position="119"/>
        <end position="131"/>
    </location>
</feature>
<accession>A0A9D1IPH0</accession>
<reference evidence="2" key="2">
    <citation type="journal article" date="2021" name="PeerJ">
        <title>Extensive microbial diversity within the chicken gut microbiome revealed by metagenomics and culture.</title>
        <authorList>
            <person name="Gilroy R."/>
            <person name="Ravi A."/>
            <person name="Getino M."/>
            <person name="Pursley I."/>
            <person name="Horton D.L."/>
            <person name="Alikhan N.F."/>
            <person name="Baker D."/>
            <person name="Gharbi K."/>
            <person name="Hall N."/>
            <person name="Watson M."/>
            <person name="Adriaenssens E.M."/>
            <person name="Foster-Nyarko E."/>
            <person name="Jarju S."/>
            <person name="Secka A."/>
            <person name="Antonio M."/>
            <person name="Oren A."/>
            <person name="Chaudhuri R.R."/>
            <person name="La Ragione R."/>
            <person name="Hildebrand F."/>
            <person name="Pallen M.J."/>
        </authorList>
    </citation>
    <scope>NUCLEOTIDE SEQUENCE</scope>
    <source>
        <strain evidence="2">4509</strain>
    </source>
</reference>
<dbReference type="AlphaFoldDB" id="A0A9D1IPH0"/>
<dbReference type="EMBL" id="DVMX01000049">
    <property type="protein sequence ID" value="HIU41435.1"/>
    <property type="molecule type" value="Genomic_DNA"/>
</dbReference>
<proteinExistence type="predicted"/>
<sequence length="171" mass="19320">MHLRFFDFFGFIVSQFSFRLQRKRKNLKKINLKNSGEKSVEAGNSKAKVLFSFMQKAAHCQKPNFLNGVSPFLCSKKTTPKISSIFGEKEAKRPQSRGFSPNSFWPKAGPKFRLTAKTELGEGRSSDDCKAPKGRGPRKSLLFWGEGGMTERMRKARPKPGFQAVEKPSIL</sequence>
<reference evidence="2" key="1">
    <citation type="submission" date="2020-10" db="EMBL/GenBank/DDBJ databases">
        <authorList>
            <person name="Gilroy R."/>
        </authorList>
    </citation>
    <scope>NUCLEOTIDE SEQUENCE</scope>
    <source>
        <strain evidence="2">4509</strain>
    </source>
</reference>
<feature type="region of interest" description="Disordered" evidence="1">
    <location>
        <begin position="89"/>
        <end position="171"/>
    </location>
</feature>
<dbReference type="Proteomes" id="UP000824082">
    <property type="component" value="Unassembled WGS sequence"/>
</dbReference>
<gene>
    <name evidence="2" type="ORF">IAD19_02680</name>
</gene>
<protein>
    <submittedName>
        <fullName evidence="2">Uncharacterized protein</fullName>
    </submittedName>
</protein>
<evidence type="ECO:0000313" key="2">
    <source>
        <dbReference type="EMBL" id="HIU41435.1"/>
    </source>
</evidence>